<reference evidence="10" key="1">
    <citation type="submission" date="2021-05" db="EMBL/GenBank/DDBJ databases">
        <title>Complete genome sequence of Pseudomonas seleniipraecipitans strain D1-6.</title>
        <authorList>
            <person name="Lafi F."/>
            <person name="Eida A."/>
            <person name="Alam I."/>
            <person name="Hert H."/>
            <person name="Saad M."/>
        </authorList>
    </citation>
    <scope>NUCLEOTIDE SEQUENCE</scope>
    <source>
        <strain evidence="10">D1-6</strain>
    </source>
</reference>
<evidence type="ECO:0000313" key="11">
    <source>
        <dbReference type="Proteomes" id="UP000887421"/>
    </source>
</evidence>
<feature type="binding site" evidence="6">
    <location>
        <begin position="190"/>
        <end position="193"/>
    </location>
    <ligand>
        <name>CoA</name>
        <dbReference type="ChEBI" id="CHEBI:57287"/>
    </ligand>
</feature>
<feature type="binding site" evidence="6">
    <location>
        <position position="534"/>
    </location>
    <ligand>
        <name>Mg(2+)</name>
        <dbReference type="ChEBI" id="CHEBI:18420"/>
    </ligand>
</feature>
<proteinExistence type="inferred from homology"/>
<dbReference type="RefSeq" id="WP_070881216.1">
    <property type="nucleotide sequence ID" value="NZ_CP076114.1"/>
</dbReference>
<comment type="similarity">
    <text evidence="1 6">Belongs to the ATP-dependent AMP-binding enzyme family.</text>
</comment>
<dbReference type="HAMAP" id="MF_01123">
    <property type="entry name" value="Ac_CoA_synth"/>
    <property type="match status" value="1"/>
</dbReference>
<evidence type="ECO:0000259" key="7">
    <source>
        <dbReference type="Pfam" id="PF00501"/>
    </source>
</evidence>
<dbReference type="Gene3D" id="3.30.300.30">
    <property type="match status" value="1"/>
</dbReference>
<feature type="binding site" evidence="6">
    <location>
        <position position="523"/>
    </location>
    <ligand>
        <name>ATP</name>
        <dbReference type="ChEBI" id="CHEBI:30616"/>
    </ligand>
</feature>
<feature type="binding site" evidence="6">
    <location>
        <position position="497"/>
    </location>
    <ligand>
        <name>ATP</name>
        <dbReference type="ChEBI" id="CHEBI:30616"/>
    </ligand>
</feature>
<dbReference type="Gene3D" id="3.40.50.12780">
    <property type="entry name" value="N-terminal domain of ligase-like"/>
    <property type="match status" value="1"/>
</dbReference>
<dbReference type="Pfam" id="PF13193">
    <property type="entry name" value="AMP-binding_C"/>
    <property type="match status" value="1"/>
</dbReference>
<dbReference type="Pfam" id="PF16177">
    <property type="entry name" value="ACAS_N"/>
    <property type="match status" value="1"/>
</dbReference>
<sequence length="645" mass="71429">MFTISRHPVSDDVRQRAHLDDADYQRLYQQSVDDPETFWGEQAKAFLDWFKPWDEVCSGSLSKGDIRWFSGGELNISHNCIDRHLAKRGDQVALIWEGDDPNESATITYKALHEQVCRLANVLKDRGVKKGDRVCIYMPMVPEAAYAMLACTRIGAVHSVVFGGFSPDALRDRILDADCRTVITADEAVRGGKQIPLKSNVDTALNSCPNVSTVLVVRRTGKEVDWQAKRDLWYHEAVQQVAADCPAEPMDAEDPLFILYTSGSTGKPKGVLHSTAGYLLQAAMTHKYVFDYHDGDIYWCTADVGWVTGHSYIVYGPLANGATSLIFEGVPNYPDTSRFWQVIDKHQVNIFYTAPTALRALMREGEAPVKKTSRSSLRLLGSVGEPINPEAWEWYFNVVGEQRCPIVDTWWQTETGTIMITPLPGATDLKPGSATRPFFGVQPVLLDEQGKEIDGAGAGVLAIKASWPSQIRSVYGDHKRMLETYFTAYPGYYFSGDGARRDEDGYWWITGRVDDVINVSGHRIGTAEVESALVLHEAVAEAAVVGYPHDVKGQGIYAFVTTMNGVEPSDELKKELLSLVGKEIGSFAKPELIQWAPGLPKTRSGKIMRRILRKIACNELDSLGDTSTLADPAVVDSLVAERLNS</sequence>
<dbReference type="Pfam" id="PF00501">
    <property type="entry name" value="AMP-binding"/>
    <property type="match status" value="1"/>
</dbReference>
<dbReference type="InterPro" id="IPR025110">
    <property type="entry name" value="AMP-bd_C"/>
</dbReference>
<dbReference type="InterPro" id="IPR045851">
    <property type="entry name" value="AMP-bd_C_sf"/>
</dbReference>
<organism evidence="10 11">
    <name type="scientific">Phytopseudomonas seleniipraecipitans</name>
    <dbReference type="NCBI Taxonomy" id="640205"/>
    <lineage>
        <taxon>Bacteria</taxon>
        <taxon>Pseudomonadati</taxon>
        <taxon>Pseudomonadota</taxon>
        <taxon>Gammaproteobacteria</taxon>
        <taxon>Pseudomonadales</taxon>
        <taxon>Pseudomonadaceae</taxon>
        <taxon>Phytopseudomonas</taxon>
    </lineage>
</organism>
<dbReference type="GO" id="GO:0003987">
    <property type="term" value="F:acetate-CoA ligase activity"/>
    <property type="evidence" value="ECO:0007669"/>
    <property type="project" value="UniProtKB-EC"/>
</dbReference>
<dbReference type="InterPro" id="IPR020845">
    <property type="entry name" value="AMP-binding_CS"/>
</dbReference>
<dbReference type="InterPro" id="IPR032387">
    <property type="entry name" value="ACAS_N"/>
</dbReference>
<evidence type="ECO:0000256" key="2">
    <source>
        <dbReference type="ARBA" id="ARBA00022598"/>
    </source>
</evidence>
<comment type="catalytic activity">
    <reaction evidence="6">
        <text>acetate + ATP + CoA = acetyl-CoA + AMP + diphosphate</text>
        <dbReference type="Rhea" id="RHEA:23176"/>
        <dbReference type="ChEBI" id="CHEBI:30089"/>
        <dbReference type="ChEBI" id="CHEBI:30616"/>
        <dbReference type="ChEBI" id="CHEBI:33019"/>
        <dbReference type="ChEBI" id="CHEBI:57287"/>
        <dbReference type="ChEBI" id="CHEBI:57288"/>
        <dbReference type="ChEBI" id="CHEBI:456215"/>
        <dbReference type="EC" id="6.2.1.1"/>
    </reaction>
</comment>
<name>A0ABY5J597_9GAMM</name>
<dbReference type="InterPro" id="IPR011904">
    <property type="entry name" value="Ac_CoA_lig"/>
</dbReference>
<evidence type="ECO:0000256" key="5">
    <source>
        <dbReference type="ARBA" id="ARBA00022990"/>
    </source>
</evidence>
<accession>A0ABY5J597</accession>
<evidence type="ECO:0000256" key="3">
    <source>
        <dbReference type="ARBA" id="ARBA00022741"/>
    </source>
</evidence>
<feature type="binding site" evidence="6">
    <location>
        <position position="512"/>
    </location>
    <ligand>
        <name>ATP</name>
        <dbReference type="ChEBI" id="CHEBI:30616"/>
    </ligand>
</feature>
<comment type="cofactor">
    <cofactor evidence="6">
        <name>Mg(2+)</name>
        <dbReference type="ChEBI" id="CHEBI:18420"/>
    </cofactor>
</comment>
<dbReference type="CDD" id="cd05966">
    <property type="entry name" value="ACS"/>
    <property type="match status" value="1"/>
</dbReference>
<evidence type="ECO:0000256" key="4">
    <source>
        <dbReference type="ARBA" id="ARBA00022840"/>
    </source>
</evidence>
<feature type="domain" description="AMP-binding enzyme C-terminal" evidence="8">
    <location>
        <begin position="528"/>
        <end position="606"/>
    </location>
</feature>
<keyword evidence="6" id="KW-0460">Magnesium</keyword>
<keyword evidence="11" id="KW-1185">Reference proteome</keyword>
<keyword evidence="2 6" id="KW-0436">Ligase</keyword>
<evidence type="ECO:0000259" key="8">
    <source>
        <dbReference type="Pfam" id="PF13193"/>
    </source>
</evidence>
<dbReference type="PANTHER" id="PTHR24095">
    <property type="entry name" value="ACETYL-COENZYME A SYNTHETASE"/>
    <property type="match status" value="1"/>
</dbReference>
<feature type="binding site" evidence="6">
    <location>
        <position position="536"/>
    </location>
    <ligand>
        <name>Mg(2+)</name>
        <dbReference type="ChEBI" id="CHEBI:18420"/>
    </ligand>
</feature>
<dbReference type="NCBIfam" id="NF001208">
    <property type="entry name" value="PRK00174.1"/>
    <property type="match status" value="1"/>
</dbReference>
<dbReference type="EMBL" id="CP076114">
    <property type="protein sequence ID" value="UUD63254.1"/>
    <property type="molecule type" value="Genomic_DNA"/>
</dbReference>
<feature type="binding site" evidence="6">
    <location>
        <begin position="408"/>
        <end position="413"/>
    </location>
    <ligand>
        <name>ATP</name>
        <dbReference type="ChEBI" id="CHEBI:30616"/>
    </ligand>
</feature>
<protein>
    <recommendedName>
        <fullName evidence="6">Acetyl-coenzyme A synthetase</fullName>
        <shortName evidence="6">AcCoA synthetase</shortName>
        <shortName evidence="6">Acs</shortName>
        <ecNumber evidence="6">6.2.1.1</ecNumber>
    </recommendedName>
    <alternativeName>
        <fullName evidence="6">Acetate--CoA ligase</fullName>
    </alternativeName>
    <alternativeName>
        <fullName evidence="6">Acyl-activating enzyme</fullName>
    </alternativeName>
</protein>
<evidence type="ECO:0000313" key="10">
    <source>
        <dbReference type="EMBL" id="UUD63254.1"/>
    </source>
</evidence>
<keyword evidence="4 6" id="KW-0067">ATP-binding</keyword>
<feature type="domain" description="Acetyl-coenzyme A synthetase N-terminal" evidence="9">
    <location>
        <begin position="24"/>
        <end position="80"/>
    </location>
</feature>
<feature type="binding site" evidence="6">
    <location>
        <begin position="384"/>
        <end position="386"/>
    </location>
    <ligand>
        <name>ATP</name>
        <dbReference type="ChEBI" id="CHEBI:30616"/>
    </ligand>
</feature>
<feature type="binding site" evidence="6">
    <location>
        <position position="539"/>
    </location>
    <ligand>
        <name>Mg(2+)</name>
        <dbReference type="ChEBI" id="CHEBI:18420"/>
    </ligand>
</feature>
<comment type="PTM">
    <text evidence="6">Acetylated. Deacetylation by the SIR2-homolog deacetylase activates the enzyme.</text>
</comment>
<keyword evidence="5 6" id="KW-0007">Acetylation</keyword>
<dbReference type="InterPro" id="IPR000873">
    <property type="entry name" value="AMP-dep_synth/lig_dom"/>
</dbReference>
<feature type="binding site" evidence="6">
    <location>
        <position position="332"/>
    </location>
    <ligand>
        <name>CoA</name>
        <dbReference type="ChEBI" id="CHEBI:57287"/>
    </ligand>
</feature>
<keyword evidence="6" id="KW-0479">Metal-binding</keyword>
<evidence type="ECO:0000259" key="9">
    <source>
        <dbReference type="Pfam" id="PF16177"/>
    </source>
</evidence>
<feature type="modified residue" description="N6-acetyllysine" evidence="6">
    <location>
        <position position="606"/>
    </location>
</feature>
<dbReference type="PROSITE" id="PS00455">
    <property type="entry name" value="AMP_BINDING"/>
    <property type="match status" value="1"/>
</dbReference>
<comment type="function">
    <text evidence="6">Catalyzes the conversion of acetate into acetyl-CoA (AcCoA), an essential intermediate at the junction of anabolic and catabolic pathways. AcsA undergoes a two-step reaction. In the first half reaction, AcsA combines acetate with ATP to form acetyl-adenylate (AcAMP) intermediate. In the second half reaction, it can then transfer the acetyl group from AcAMP to the sulfhydryl group of CoA, forming the product AcCoA.</text>
</comment>
<feature type="binding site" evidence="6">
    <location>
        <position position="308"/>
    </location>
    <ligand>
        <name>CoA</name>
        <dbReference type="ChEBI" id="CHEBI:57287"/>
    </ligand>
</feature>
<feature type="binding site" evidence="6">
    <location>
        <position position="520"/>
    </location>
    <ligand>
        <name>CoA</name>
        <dbReference type="ChEBI" id="CHEBI:57287"/>
    </ligand>
</feature>
<dbReference type="NCBIfam" id="TIGR02188">
    <property type="entry name" value="Ac_CoA_lig_AcsA"/>
    <property type="match status" value="1"/>
</dbReference>
<evidence type="ECO:0000256" key="1">
    <source>
        <dbReference type="ARBA" id="ARBA00006432"/>
    </source>
</evidence>
<gene>
    <name evidence="10" type="primary">acs</name>
    <name evidence="6" type="synonym">acsA</name>
    <name evidence="10" type="ORF">D16iCDA_16395</name>
</gene>
<keyword evidence="3 6" id="KW-0547">Nucleotide-binding</keyword>
<dbReference type="InterPro" id="IPR042099">
    <property type="entry name" value="ANL_N_sf"/>
</dbReference>
<evidence type="ECO:0000256" key="6">
    <source>
        <dbReference type="HAMAP-Rule" id="MF_01123"/>
    </source>
</evidence>
<feature type="domain" description="AMP-dependent synthetase/ligase" evidence="7">
    <location>
        <begin position="82"/>
        <end position="464"/>
    </location>
</feature>
<dbReference type="EC" id="6.2.1.1" evidence="6"/>
<dbReference type="PANTHER" id="PTHR24095:SF14">
    <property type="entry name" value="ACETYL-COENZYME A SYNTHETASE 1"/>
    <property type="match status" value="1"/>
</dbReference>
<comment type="caution">
    <text evidence="6">Lacks conserved residue(s) required for the propagation of feature annotation.</text>
</comment>
<dbReference type="SUPFAM" id="SSF56801">
    <property type="entry name" value="Acetyl-CoA synthetase-like"/>
    <property type="match status" value="1"/>
</dbReference>
<dbReference type="Proteomes" id="UP000887421">
    <property type="component" value="Chromosome"/>
</dbReference>